<accession>A0A5P8NYL4</accession>
<keyword evidence="1" id="KW-1133">Transmembrane helix</keyword>
<evidence type="ECO:0000313" key="3">
    <source>
        <dbReference type="Proteomes" id="UP000326944"/>
    </source>
</evidence>
<dbReference type="Proteomes" id="UP000326944">
    <property type="component" value="Chromosome"/>
</dbReference>
<dbReference type="RefSeq" id="WP_152306449.1">
    <property type="nucleotide sequence ID" value="NZ_CP043617.1"/>
</dbReference>
<keyword evidence="1" id="KW-0472">Membrane</keyword>
<feature type="transmembrane region" description="Helical" evidence="1">
    <location>
        <begin position="80"/>
        <end position="98"/>
    </location>
</feature>
<evidence type="ECO:0000256" key="1">
    <source>
        <dbReference type="SAM" id="Phobius"/>
    </source>
</evidence>
<organism evidence="2 3">
    <name type="scientific">Sulfurimonas lithotrophica</name>
    <dbReference type="NCBI Taxonomy" id="2590022"/>
    <lineage>
        <taxon>Bacteria</taxon>
        <taxon>Pseudomonadati</taxon>
        <taxon>Campylobacterota</taxon>
        <taxon>Epsilonproteobacteria</taxon>
        <taxon>Campylobacterales</taxon>
        <taxon>Sulfurimonadaceae</taxon>
        <taxon>Sulfurimonas</taxon>
    </lineage>
</organism>
<evidence type="ECO:0000313" key="2">
    <source>
        <dbReference type="EMBL" id="QFR48506.1"/>
    </source>
</evidence>
<dbReference type="KEGG" id="sulg:FJR48_01690"/>
<dbReference type="OrthoDB" id="5345127at2"/>
<dbReference type="EMBL" id="CP043617">
    <property type="protein sequence ID" value="QFR48506.1"/>
    <property type="molecule type" value="Genomic_DNA"/>
</dbReference>
<dbReference type="AlphaFoldDB" id="A0A5P8NYL4"/>
<name>A0A5P8NYL4_9BACT</name>
<feature type="transmembrane region" description="Helical" evidence="1">
    <location>
        <begin position="48"/>
        <end position="68"/>
    </location>
</feature>
<sequence length="108" mass="12265">MIEPAIIRPEIALNDFLPIFVSSAFVLIFGGFYVGIYTAVKVNLLKKWTMPIGYFFWVLTAYCLYIMGNLMHVGEFTAKALVVAAFGLLLLPHAVYYMQDSVHEENEH</sequence>
<feature type="transmembrane region" description="Helical" evidence="1">
    <location>
        <begin position="12"/>
        <end position="36"/>
    </location>
</feature>
<keyword evidence="3" id="KW-1185">Reference proteome</keyword>
<protein>
    <submittedName>
        <fullName evidence="2">Uncharacterized protein</fullName>
    </submittedName>
</protein>
<gene>
    <name evidence="2" type="ORF">FJR48_01690</name>
</gene>
<reference evidence="2 3" key="1">
    <citation type="submission" date="2019-09" db="EMBL/GenBank/DDBJ databases">
        <title>Sulfurimonas gotlandica sp. nov., a chemoautotrophic and psychrotolerant epsilonproteobacterium isolated from a pelagic redoxcline, and an emended description of the genus Sulfurimonas.</title>
        <authorList>
            <person name="Wang S."/>
            <person name="Jiang L."/>
            <person name="Shao S."/>
        </authorList>
    </citation>
    <scope>NUCLEOTIDE SEQUENCE [LARGE SCALE GENOMIC DNA]</scope>
    <source>
        <strain evidence="2 3">GYSZ_1</strain>
    </source>
</reference>
<proteinExistence type="predicted"/>
<keyword evidence="1" id="KW-0812">Transmembrane</keyword>